<organism evidence="1 2">
    <name type="scientific">Polyplax serrata</name>
    <name type="common">Common mouse louse</name>
    <dbReference type="NCBI Taxonomy" id="468196"/>
    <lineage>
        <taxon>Eukaryota</taxon>
        <taxon>Metazoa</taxon>
        <taxon>Ecdysozoa</taxon>
        <taxon>Arthropoda</taxon>
        <taxon>Hexapoda</taxon>
        <taxon>Insecta</taxon>
        <taxon>Pterygota</taxon>
        <taxon>Neoptera</taxon>
        <taxon>Paraneoptera</taxon>
        <taxon>Psocodea</taxon>
        <taxon>Troctomorpha</taxon>
        <taxon>Phthiraptera</taxon>
        <taxon>Anoplura</taxon>
        <taxon>Polyplacidae</taxon>
        <taxon>Polyplax</taxon>
    </lineage>
</organism>
<comment type="caution">
    <text evidence="1">The sequence shown here is derived from an EMBL/GenBank/DDBJ whole genome shotgun (WGS) entry which is preliminary data.</text>
</comment>
<dbReference type="Proteomes" id="UP001372834">
    <property type="component" value="Unassembled WGS sequence"/>
</dbReference>
<protein>
    <recommendedName>
        <fullName evidence="3">Armadillo repeat-containing protein 1</fullName>
    </recommendedName>
</protein>
<dbReference type="AlphaFoldDB" id="A0AAN8XSV2"/>
<dbReference type="SUPFAM" id="SSF48371">
    <property type="entry name" value="ARM repeat"/>
    <property type="match status" value="1"/>
</dbReference>
<gene>
    <name evidence="1" type="ORF">RUM43_001843</name>
</gene>
<proteinExistence type="predicted"/>
<evidence type="ECO:0000313" key="1">
    <source>
        <dbReference type="EMBL" id="KAK6645566.1"/>
    </source>
</evidence>
<dbReference type="CDD" id="cd00371">
    <property type="entry name" value="HMA"/>
    <property type="match status" value="1"/>
</dbReference>
<dbReference type="EMBL" id="JAWJWE010000001">
    <property type="protein sequence ID" value="KAK6645566.1"/>
    <property type="molecule type" value="Genomic_DNA"/>
</dbReference>
<name>A0AAN8XSV2_POLSC</name>
<reference evidence="1 2" key="1">
    <citation type="submission" date="2023-10" db="EMBL/GenBank/DDBJ databases">
        <title>Genomes of two closely related lineages of the louse Polyplax serrata with different host specificities.</title>
        <authorList>
            <person name="Martinu J."/>
            <person name="Tarabai H."/>
            <person name="Stefka J."/>
            <person name="Hypsa V."/>
        </authorList>
    </citation>
    <scope>NUCLEOTIDE SEQUENCE [LARGE SCALE GENOMIC DNA]</scope>
    <source>
        <strain evidence="1">HR10_N</strain>
    </source>
</reference>
<dbReference type="InterPro" id="IPR016024">
    <property type="entry name" value="ARM-type_fold"/>
</dbReference>
<dbReference type="PANTHER" id="PTHR28592:SF1">
    <property type="entry name" value="ARMADILLO REPEAT-CONTAINING PROTEIN 1"/>
    <property type="match status" value="1"/>
</dbReference>
<dbReference type="GO" id="GO:0046872">
    <property type="term" value="F:metal ion binding"/>
    <property type="evidence" value="ECO:0007669"/>
    <property type="project" value="InterPro"/>
</dbReference>
<accession>A0AAN8XSV2</accession>
<dbReference type="PANTHER" id="PTHR28592">
    <property type="entry name" value="ARMADILLO REPEAT-CONTAINING PROTEIN 1"/>
    <property type="match status" value="1"/>
</dbReference>
<sequence>MDNNKSDPLTPLFALIKYKELAKNPANHSEMIKDKTTINFLAYVLDNSDEEILVTSLDTLLLLSDSIPGIEGIRATFGVTEALNSIVKRDHLDESKVREKAMKLLDKLNSKPPSKTIPSRKKKILNLYVHGLHTDTQKELEDILTKKMKGIHSILVDVEHQKCTVTAYDFVDPKNLAQILMENTGMEAKLISKNKYNQEILVSLLEHEKTLDLQDLPLYLDEKDSPVKEKAVRSAKEIRITASEWFCTAAGFLQRTFYW</sequence>
<dbReference type="InterPro" id="IPR006121">
    <property type="entry name" value="HMA_dom"/>
</dbReference>
<evidence type="ECO:0008006" key="3">
    <source>
        <dbReference type="Google" id="ProtNLM"/>
    </source>
</evidence>
<evidence type="ECO:0000313" key="2">
    <source>
        <dbReference type="Proteomes" id="UP001372834"/>
    </source>
</evidence>